<evidence type="ECO:0000313" key="2">
    <source>
        <dbReference type="EMBL" id="QSV47040.1"/>
    </source>
</evidence>
<dbReference type="PROSITE" id="PS51257">
    <property type="entry name" value="PROKAR_LIPOPROTEIN"/>
    <property type="match status" value="1"/>
</dbReference>
<protein>
    <recommendedName>
        <fullName evidence="4">Lipoprotein</fullName>
    </recommendedName>
</protein>
<keyword evidence="1" id="KW-0732">Signal</keyword>
<proteinExistence type="predicted"/>
<dbReference type="EMBL" id="CP071382">
    <property type="protein sequence ID" value="QSV47040.1"/>
    <property type="molecule type" value="Genomic_DNA"/>
</dbReference>
<evidence type="ECO:0000256" key="1">
    <source>
        <dbReference type="SAM" id="SignalP"/>
    </source>
</evidence>
<dbReference type="Proteomes" id="UP000663651">
    <property type="component" value="Chromosome"/>
</dbReference>
<feature type="chain" id="PRO_5045344349" description="Lipoprotein" evidence="1">
    <location>
        <begin position="23"/>
        <end position="185"/>
    </location>
</feature>
<accession>A0ABX7Q7U0</accession>
<gene>
    <name evidence="2" type="ORF">JZM60_07195</name>
</gene>
<evidence type="ECO:0008006" key="4">
    <source>
        <dbReference type="Google" id="ProtNLM"/>
    </source>
</evidence>
<dbReference type="RefSeq" id="WP_207164907.1">
    <property type="nucleotide sequence ID" value="NZ_CP071382.1"/>
</dbReference>
<evidence type="ECO:0000313" key="3">
    <source>
        <dbReference type="Proteomes" id="UP000663651"/>
    </source>
</evidence>
<organism evidence="2 3">
    <name type="scientific">Geobacter benzoatilyticus</name>
    <dbReference type="NCBI Taxonomy" id="2815309"/>
    <lineage>
        <taxon>Bacteria</taxon>
        <taxon>Pseudomonadati</taxon>
        <taxon>Thermodesulfobacteriota</taxon>
        <taxon>Desulfuromonadia</taxon>
        <taxon>Geobacterales</taxon>
        <taxon>Geobacteraceae</taxon>
        <taxon>Geobacter</taxon>
    </lineage>
</organism>
<sequence length="185" mass="20661">MKNYVVLLFVCGAVGLVSLALSGCAGNTANRSVDNLDIAIVEMAQRNELDDLILMDFDAAVREDVSYRFGNPVEQLNQISSSLSQGYAKLADDIEGGIYACIGKNELSQYQGSEWTYRNIGFPNWIKSIRGHLLLEEARSLKYQVMLLKLAKRKDAAPLVKQREEALRSLIDQIASLTGDEEWRE</sequence>
<reference evidence="2 3" key="1">
    <citation type="submission" date="2021-03" db="EMBL/GenBank/DDBJ databases">
        <title>Geobacter metallireducens gen. nov. sp. nov., a microorganism capable of coupling the complete oxidation of organic compounds to the reduction of iron and other metals.</title>
        <authorList>
            <person name="Li Y."/>
        </authorList>
    </citation>
    <scope>NUCLEOTIDE SEQUENCE [LARGE SCALE GENOMIC DNA]</scope>
    <source>
        <strain evidence="2 3">Jerry-YX</strain>
    </source>
</reference>
<keyword evidence="3" id="KW-1185">Reference proteome</keyword>
<name>A0ABX7Q7U0_9BACT</name>
<feature type="signal peptide" evidence="1">
    <location>
        <begin position="1"/>
        <end position="22"/>
    </location>
</feature>